<evidence type="ECO:0000313" key="2">
    <source>
        <dbReference type="Proteomes" id="UP000282311"/>
    </source>
</evidence>
<protein>
    <submittedName>
        <fullName evidence="1">HAD family hydrolase</fullName>
    </submittedName>
</protein>
<dbReference type="SFLD" id="SFLDG01129">
    <property type="entry name" value="C1.5:_HAD__Beta-PGM__Phosphata"/>
    <property type="match status" value="1"/>
</dbReference>
<dbReference type="InterPro" id="IPR023198">
    <property type="entry name" value="PGP-like_dom2"/>
</dbReference>
<comment type="caution">
    <text evidence="1">The sequence shown here is derived from an EMBL/GenBank/DDBJ whole genome shotgun (WGS) entry which is preliminary data.</text>
</comment>
<proteinExistence type="predicted"/>
<dbReference type="PANTHER" id="PTHR43434:SF1">
    <property type="entry name" value="PHOSPHOGLYCOLATE PHOSPHATASE"/>
    <property type="match status" value="1"/>
</dbReference>
<dbReference type="RefSeq" id="WP_120750880.1">
    <property type="nucleotide sequence ID" value="NZ_RBAH01000029.1"/>
</dbReference>
<dbReference type="PANTHER" id="PTHR43434">
    <property type="entry name" value="PHOSPHOGLYCOLATE PHOSPHATASE"/>
    <property type="match status" value="1"/>
</dbReference>
<dbReference type="SFLD" id="SFLDS00003">
    <property type="entry name" value="Haloacid_Dehalogenase"/>
    <property type="match status" value="1"/>
</dbReference>
<dbReference type="OrthoDB" id="9792518at2"/>
<dbReference type="Gene3D" id="1.10.150.240">
    <property type="entry name" value="Putative phosphatase, domain 2"/>
    <property type="match status" value="1"/>
</dbReference>
<accession>A0A3B0BHB7</accession>
<reference evidence="1 2" key="1">
    <citation type="journal article" date="2007" name="Int. J. Syst. Evol. Microbiol.">
        <title>Paenibacillus ginsengarvi sp. nov., isolated from soil from ginseng cultivation.</title>
        <authorList>
            <person name="Yoon M.H."/>
            <person name="Ten L.N."/>
            <person name="Im W.T."/>
        </authorList>
    </citation>
    <scope>NUCLEOTIDE SEQUENCE [LARGE SCALE GENOMIC DNA]</scope>
    <source>
        <strain evidence="1 2">KCTC 13059</strain>
    </source>
</reference>
<keyword evidence="1" id="KW-0378">Hydrolase</keyword>
<organism evidence="1 2">
    <name type="scientific">Paenibacillus ginsengarvi</name>
    <dbReference type="NCBI Taxonomy" id="400777"/>
    <lineage>
        <taxon>Bacteria</taxon>
        <taxon>Bacillati</taxon>
        <taxon>Bacillota</taxon>
        <taxon>Bacilli</taxon>
        <taxon>Bacillales</taxon>
        <taxon>Paenibacillaceae</taxon>
        <taxon>Paenibacillus</taxon>
    </lineage>
</organism>
<dbReference type="Gene3D" id="3.40.50.1000">
    <property type="entry name" value="HAD superfamily/HAD-like"/>
    <property type="match status" value="1"/>
</dbReference>
<dbReference type="InterPro" id="IPR023214">
    <property type="entry name" value="HAD_sf"/>
</dbReference>
<name>A0A3B0BHB7_9BACL</name>
<sequence>MQASVIFDMDGTLFQTHTILEPSLEDTFGYLRSRREWSGDTPIQTYREIMGVPLPVVWETLMPAHSPAIREAANRYFHERLIANIRSGQGALYPHVEELFDFLKQSGYALFIASNGQIEYLQAIVEVYRLDASVTETFSIQHIDTLDKADLVRHIMEKYGIRSGAVIGDRLSDIHAAKRNGLLAIGCRFDFAQEHELRQADAVVNNLLEVKAHIGRWNG</sequence>
<dbReference type="GO" id="GO:0006281">
    <property type="term" value="P:DNA repair"/>
    <property type="evidence" value="ECO:0007669"/>
    <property type="project" value="TreeGrafter"/>
</dbReference>
<dbReference type="InterPro" id="IPR050155">
    <property type="entry name" value="HAD-like_hydrolase_sf"/>
</dbReference>
<evidence type="ECO:0000313" key="1">
    <source>
        <dbReference type="EMBL" id="RKN71246.1"/>
    </source>
</evidence>
<dbReference type="InterPro" id="IPR036412">
    <property type="entry name" value="HAD-like_sf"/>
</dbReference>
<dbReference type="Pfam" id="PF00702">
    <property type="entry name" value="Hydrolase"/>
    <property type="match status" value="1"/>
</dbReference>
<keyword evidence="2" id="KW-1185">Reference proteome</keyword>
<dbReference type="SUPFAM" id="SSF56784">
    <property type="entry name" value="HAD-like"/>
    <property type="match status" value="1"/>
</dbReference>
<dbReference type="GO" id="GO:0008967">
    <property type="term" value="F:phosphoglycolate phosphatase activity"/>
    <property type="evidence" value="ECO:0007669"/>
    <property type="project" value="TreeGrafter"/>
</dbReference>
<gene>
    <name evidence="1" type="ORF">D7M11_29575</name>
</gene>
<dbReference type="AlphaFoldDB" id="A0A3B0BHB7"/>
<dbReference type="GO" id="GO:0005829">
    <property type="term" value="C:cytosol"/>
    <property type="evidence" value="ECO:0007669"/>
    <property type="project" value="TreeGrafter"/>
</dbReference>
<dbReference type="Proteomes" id="UP000282311">
    <property type="component" value="Unassembled WGS sequence"/>
</dbReference>
<dbReference type="EMBL" id="RBAH01000029">
    <property type="protein sequence ID" value="RKN71246.1"/>
    <property type="molecule type" value="Genomic_DNA"/>
</dbReference>